<protein>
    <recommendedName>
        <fullName evidence="3">UDP-glucose 4-epimerase</fullName>
    </recommendedName>
</protein>
<dbReference type="EMBL" id="FTOL01000001">
    <property type="protein sequence ID" value="SIS52962.1"/>
    <property type="molecule type" value="Genomic_DNA"/>
</dbReference>
<keyword evidence="2" id="KW-1185">Reference proteome</keyword>
<dbReference type="InterPro" id="IPR008497">
    <property type="entry name" value="DUF779"/>
</dbReference>
<dbReference type="STRING" id="373668.SAMN05421786_10155"/>
<organism evidence="1 2">
    <name type="scientific">Chryseobacterium ureilyticum</name>
    <dbReference type="NCBI Taxonomy" id="373668"/>
    <lineage>
        <taxon>Bacteria</taxon>
        <taxon>Pseudomonadati</taxon>
        <taxon>Bacteroidota</taxon>
        <taxon>Flavobacteriia</taxon>
        <taxon>Flavobacteriales</taxon>
        <taxon>Weeksellaceae</taxon>
        <taxon>Chryseobacterium group</taxon>
        <taxon>Chryseobacterium</taxon>
    </lineage>
</organism>
<dbReference type="AlphaFoldDB" id="A0A1N7JUC5"/>
<proteinExistence type="predicted"/>
<gene>
    <name evidence="1" type="ORF">SAMN05421786_10155</name>
</gene>
<accession>A0A1N7JUC5</accession>
<evidence type="ECO:0008006" key="3">
    <source>
        <dbReference type="Google" id="ProtNLM"/>
    </source>
</evidence>
<evidence type="ECO:0000313" key="1">
    <source>
        <dbReference type="EMBL" id="SIS52962.1"/>
    </source>
</evidence>
<name>A0A1N7JUC5_9FLAO</name>
<reference evidence="2" key="1">
    <citation type="submission" date="2017-01" db="EMBL/GenBank/DDBJ databases">
        <authorList>
            <person name="Varghese N."/>
            <person name="Submissions S."/>
        </authorList>
    </citation>
    <scope>NUCLEOTIDE SEQUENCE [LARGE SCALE GENOMIC DNA]</scope>
    <source>
        <strain evidence="2">DSM 18017</strain>
    </source>
</reference>
<sequence>MRDRTRQNHLPGLLLSELIKFKFEKEKTMKEKVSRLSATEKALEVIQELENKYGALMFYQAGGCCEGTQPQCFEKGGFFPRMNDAMIGTINGHEFWIDRDLFEYWKYSHFTLDVTDGFGPGGFSLETPLGKTFKVQYRLFTTEEYENLEPVQRSE</sequence>
<dbReference type="Pfam" id="PF05610">
    <property type="entry name" value="DUF779"/>
    <property type="match status" value="1"/>
</dbReference>
<evidence type="ECO:0000313" key="2">
    <source>
        <dbReference type="Proteomes" id="UP000186744"/>
    </source>
</evidence>
<dbReference type="Proteomes" id="UP000186744">
    <property type="component" value="Unassembled WGS sequence"/>
</dbReference>